<dbReference type="AlphaFoldDB" id="A0A6J4HKR9"/>
<protein>
    <submittedName>
        <fullName evidence="2">Uncharacterized protein</fullName>
    </submittedName>
</protein>
<reference evidence="2" key="1">
    <citation type="submission" date="2020-02" db="EMBL/GenBank/DDBJ databases">
        <authorList>
            <person name="Meier V. D."/>
        </authorList>
    </citation>
    <scope>NUCLEOTIDE SEQUENCE</scope>
    <source>
        <strain evidence="2">AVDCRST_MAG76</strain>
    </source>
</reference>
<feature type="compositionally biased region" description="Basic residues" evidence="1">
    <location>
        <begin position="15"/>
        <end position="45"/>
    </location>
</feature>
<sequence>VDPDDGVRGPGRGHAAPRHRRPPGRHHRAVATPARGRRGLRRAGRQGHPSDRRSCRRGPGPTPGRRPLRPLPHQPRDRGRHRQHRRSQRAL</sequence>
<organism evidence="2">
    <name type="scientific">uncultured Acidimicrobiales bacterium</name>
    <dbReference type="NCBI Taxonomy" id="310071"/>
    <lineage>
        <taxon>Bacteria</taxon>
        <taxon>Bacillati</taxon>
        <taxon>Actinomycetota</taxon>
        <taxon>Acidimicrobiia</taxon>
        <taxon>Acidimicrobiales</taxon>
        <taxon>environmental samples</taxon>
    </lineage>
</organism>
<proteinExistence type="predicted"/>
<dbReference type="EMBL" id="CADCSZ010000056">
    <property type="protein sequence ID" value="CAA9226167.1"/>
    <property type="molecule type" value="Genomic_DNA"/>
</dbReference>
<feature type="region of interest" description="Disordered" evidence="1">
    <location>
        <begin position="1"/>
        <end position="91"/>
    </location>
</feature>
<gene>
    <name evidence="2" type="ORF">AVDCRST_MAG76-936</name>
</gene>
<feature type="compositionally biased region" description="Basic residues" evidence="1">
    <location>
        <begin position="78"/>
        <end position="91"/>
    </location>
</feature>
<evidence type="ECO:0000313" key="2">
    <source>
        <dbReference type="EMBL" id="CAA9226167.1"/>
    </source>
</evidence>
<feature type="non-terminal residue" evidence="2">
    <location>
        <position position="91"/>
    </location>
</feature>
<feature type="compositionally biased region" description="Pro residues" evidence="1">
    <location>
        <begin position="60"/>
        <end position="73"/>
    </location>
</feature>
<evidence type="ECO:0000256" key="1">
    <source>
        <dbReference type="SAM" id="MobiDB-lite"/>
    </source>
</evidence>
<name>A0A6J4HKR9_9ACTN</name>
<feature type="non-terminal residue" evidence="2">
    <location>
        <position position="1"/>
    </location>
</feature>
<accession>A0A6J4HKR9</accession>